<dbReference type="AlphaFoldDB" id="A0A1X0R9B9"/>
<accession>A0A1X0R9B9</accession>
<name>A0A1X0R9B9_RHIZD</name>
<reference evidence="1" key="1">
    <citation type="journal article" date="2016" name="Proc. Natl. Acad. Sci. U.S.A.">
        <title>Lipid metabolic changes in an early divergent fungus govern the establishment of a mutualistic symbiosis with endobacteria.</title>
        <authorList>
            <person name="Lastovetsky O.A."/>
            <person name="Gaspar M.L."/>
            <person name="Mondo S.J."/>
            <person name="LaButti K.M."/>
            <person name="Sandor L."/>
            <person name="Grigoriev I.V."/>
            <person name="Henry S.A."/>
            <person name="Pawlowska T.E."/>
        </authorList>
    </citation>
    <scope>NUCLEOTIDE SEQUENCE [LARGE SCALE GENOMIC DNA]</scope>
    <source>
        <strain evidence="1">ATCC 52814</strain>
    </source>
</reference>
<evidence type="ECO:0000313" key="1">
    <source>
        <dbReference type="EMBL" id="ORE08649.1"/>
    </source>
</evidence>
<gene>
    <name evidence="1" type="ORF">BCV72DRAFT_322994</name>
</gene>
<protein>
    <submittedName>
        <fullName evidence="1">Uncharacterized protein</fullName>
    </submittedName>
</protein>
<organism evidence="1">
    <name type="scientific">Rhizopus microsporus var. microsporus</name>
    <dbReference type="NCBI Taxonomy" id="86635"/>
    <lineage>
        <taxon>Eukaryota</taxon>
        <taxon>Fungi</taxon>
        <taxon>Fungi incertae sedis</taxon>
        <taxon>Mucoromycota</taxon>
        <taxon>Mucoromycotina</taxon>
        <taxon>Mucoromycetes</taxon>
        <taxon>Mucorales</taxon>
        <taxon>Mucorineae</taxon>
        <taxon>Rhizopodaceae</taxon>
        <taxon>Rhizopus</taxon>
    </lineage>
</organism>
<proteinExistence type="predicted"/>
<sequence>MRKNNKTTFAYIDVPFKSSGYIDSEKLIQHNTHKTLATMNMLSSVGVNLSAINNFTASQLRVLEEAQNNCIKKIYGARGKASTKAMLHTSNILQVRFLFRSLYLSEDALLACLLPYIHKIRQRCRNSKLLSSCRRSISLDPMLWLLLYWLLVENLDHVLGVQRDSSLRTTAINCLDMHRCLFILNVKN</sequence>
<dbReference type="EMBL" id="KV921885">
    <property type="protein sequence ID" value="ORE08649.1"/>
    <property type="molecule type" value="Genomic_DNA"/>
</dbReference>
<dbReference type="Proteomes" id="UP000242414">
    <property type="component" value="Unassembled WGS sequence"/>
</dbReference>
<dbReference type="OrthoDB" id="5514950at2759"/>
<dbReference type="VEuPathDB" id="FungiDB:BCV72DRAFT_322994"/>